<reference evidence="11" key="1">
    <citation type="submission" date="2021-01" db="UniProtKB">
        <authorList>
            <consortium name="EnsemblMetazoa"/>
        </authorList>
    </citation>
    <scope>IDENTIFICATION</scope>
</reference>
<dbReference type="SUPFAM" id="SSF50978">
    <property type="entry name" value="WD40 repeat-like"/>
    <property type="match status" value="1"/>
</dbReference>
<comment type="subcellular location">
    <subcellularLocation>
        <location evidence="7">Nucleus</location>
        <location evidence="7">Nucleolus</location>
    </subcellularLocation>
    <subcellularLocation>
        <location evidence="7">Nucleus</location>
        <location evidence="7">Nucleoplasm</location>
    </subcellularLocation>
</comment>
<evidence type="ECO:0000313" key="12">
    <source>
        <dbReference type="Proteomes" id="UP000594260"/>
    </source>
</evidence>
<feature type="compositionally biased region" description="Basic and acidic residues" evidence="9">
    <location>
        <begin position="1"/>
        <end position="11"/>
    </location>
</feature>
<dbReference type="Pfam" id="PF08145">
    <property type="entry name" value="BOP1NT"/>
    <property type="match status" value="1"/>
</dbReference>
<feature type="compositionally biased region" description="Basic and acidic residues" evidence="9">
    <location>
        <begin position="163"/>
        <end position="172"/>
    </location>
</feature>
<feature type="compositionally biased region" description="Acidic residues" evidence="9">
    <location>
        <begin position="96"/>
        <end position="108"/>
    </location>
</feature>
<dbReference type="GO" id="GO:0043021">
    <property type="term" value="F:ribonucleoprotein complex binding"/>
    <property type="evidence" value="ECO:0007669"/>
    <property type="project" value="UniProtKB-UniRule"/>
</dbReference>
<evidence type="ECO:0000259" key="10">
    <source>
        <dbReference type="SMART" id="SM01035"/>
    </source>
</evidence>
<proteinExistence type="inferred from homology"/>
<dbReference type="GO" id="GO:0000466">
    <property type="term" value="P:maturation of 5.8S rRNA from tricistronic rRNA transcript (SSU-rRNA, 5.8S rRNA, LSU-rRNA)"/>
    <property type="evidence" value="ECO:0007669"/>
    <property type="project" value="UniProtKB-UniRule"/>
</dbReference>
<dbReference type="PROSITE" id="PS50294">
    <property type="entry name" value="WD_REPEATS_REGION"/>
    <property type="match status" value="1"/>
</dbReference>
<keyword evidence="1 7" id="KW-0690">Ribosome biogenesis</keyword>
<dbReference type="EnsemblMetazoa" id="XM_022812711">
    <property type="protein sequence ID" value="XP_022668446"/>
    <property type="gene ID" value="LOC111253392"/>
</dbReference>
<dbReference type="InterPro" id="IPR015943">
    <property type="entry name" value="WD40/YVTN_repeat-like_dom_sf"/>
</dbReference>
<comment type="function">
    <text evidence="6">Component of the PeBoW complex, which is required for maturation of 28S and 5.8S ribosomal RNAs and formation of the 60S ribosome.</text>
</comment>
<name>A0A7M7L0U9_VARDE</name>
<dbReference type="FunFam" id="2.130.10.10:FF:000061">
    <property type="entry name" value="Ribosome biogenesis protein BOP1 homolog"/>
    <property type="match status" value="1"/>
</dbReference>
<feature type="compositionally biased region" description="Low complexity" evidence="9">
    <location>
        <begin position="180"/>
        <end position="193"/>
    </location>
</feature>
<dbReference type="InterPro" id="IPR028598">
    <property type="entry name" value="BOP1/Erb1"/>
</dbReference>
<dbReference type="GO" id="GO:0030687">
    <property type="term" value="C:preribosome, large subunit precursor"/>
    <property type="evidence" value="ECO:0007669"/>
    <property type="project" value="UniProtKB-UniRule"/>
</dbReference>
<organism evidence="11 12">
    <name type="scientific">Varroa destructor</name>
    <name type="common">Honeybee mite</name>
    <dbReference type="NCBI Taxonomy" id="109461"/>
    <lineage>
        <taxon>Eukaryota</taxon>
        <taxon>Metazoa</taxon>
        <taxon>Ecdysozoa</taxon>
        <taxon>Arthropoda</taxon>
        <taxon>Chelicerata</taxon>
        <taxon>Arachnida</taxon>
        <taxon>Acari</taxon>
        <taxon>Parasitiformes</taxon>
        <taxon>Mesostigmata</taxon>
        <taxon>Gamasina</taxon>
        <taxon>Dermanyssoidea</taxon>
        <taxon>Varroidae</taxon>
        <taxon>Varroa</taxon>
    </lineage>
</organism>
<keyword evidence="2 7" id="KW-0698">rRNA processing</keyword>
<evidence type="ECO:0000313" key="11">
    <source>
        <dbReference type="EnsemblMetazoa" id="XP_022668446"/>
    </source>
</evidence>
<evidence type="ECO:0000256" key="4">
    <source>
        <dbReference type="ARBA" id="ARBA00022737"/>
    </source>
</evidence>
<protein>
    <recommendedName>
        <fullName evidence="7">Ribosome biogenesis protein BOP1 homolog</fullName>
    </recommendedName>
</protein>
<comment type="similarity">
    <text evidence="7">Belongs to the WD repeat BOP1/ERB1 family.</text>
</comment>
<dbReference type="SMART" id="SM01035">
    <property type="entry name" value="BOP1NT"/>
    <property type="match status" value="1"/>
</dbReference>
<dbReference type="KEGG" id="vde:111253392"/>
<evidence type="ECO:0000256" key="7">
    <source>
        <dbReference type="HAMAP-Rule" id="MF_03027"/>
    </source>
</evidence>
<dbReference type="OMA" id="MRPAKGE"/>
<dbReference type="HAMAP" id="MF_03027">
    <property type="entry name" value="BOP1"/>
    <property type="match status" value="1"/>
</dbReference>
<feature type="region of interest" description="Disordered" evidence="9">
    <location>
        <begin position="1"/>
        <end position="219"/>
    </location>
</feature>
<dbReference type="PANTHER" id="PTHR17605">
    <property type="entry name" value="RIBOSOME BIOGENESIS PROTEIN BOP1 BLOCK OF PROLIFERATION 1 PROTEIN"/>
    <property type="match status" value="1"/>
</dbReference>
<dbReference type="GO" id="GO:0005654">
    <property type="term" value="C:nucleoplasm"/>
    <property type="evidence" value="ECO:0007669"/>
    <property type="project" value="UniProtKB-SubCell"/>
</dbReference>
<dbReference type="GeneID" id="111253392"/>
<dbReference type="PROSITE" id="PS50082">
    <property type="entry name" value="WD_REPEATS_2"/>
    <property type="match status" value="1"/>
</dbReference>
<dbReference type="Proteomes" id="UP000594260">
    <property type="component" value="Unplaced"/>
</dbReference>
<dbReference type="PANTHER" id="PTHR17605:SF0">
    <property type="entry name" value="RIBOSOME BIOGENESIS PROTEIN BOP1"/>
    <property type="match status" value="1"/>
</dbReference>
<keyword evidence="5 7" id="KW-0539">Nucleus</keyword>
<evidence type="ECO:0000256" key="9">
    <source>
        <dbReference type="SAM" id="MobiDB-lite"/>
    </source>
</evidence>
<accession>A0A7M7L0U9</accession>
<dbReference type="InterPro" id="IPR036322">
    <property type="entry name" value="WD40_repeat_dom_sf"/>
</dbReference>
<keyword evidence="3 8" id="KW-0853">WD repeat</keyword>
<dbReference type="Gene3D" id="2.130.10.10">
    <property type="entry name" value="YVTN repeat-like/Quinoprotein amine dehydrogenase"/>
    <property type="match status" value="1"/>
</dbReference>
<dbReference type="FunCoup" id="A0A7M7L0U9">
    <property type="interactions" value="1203"/>
</dbReference>
<evidence type="ECO:0000256" key="3">
    <source>
        <dbReference type="ARBA" id="ARBA00022574"/>
    </source>
</evidence>
<dbReference type="GO" id="GO:0000463">
    <property type="term" value="P:maturation of LSU-rRNA from tricistronic rRNA transcript (SSU-rRNA, 5.8S rRNA, LSU-rRNA)"/>
    <property type="evidence" value="ECO:0007669"/>
    <property type="project" value="UniProtKB-UniRule"/>
</dbReference>
<sequence length="836" mass="94336">MGTKRSSDKGSHAKRQTAPQGHGKTKDRLASGDSQRSVKLSLERPLFEDSDSDDSSVLEDSDDPTSSEGEIDIEEEMSDENGLNEPDSDNKQSDESGQEELDEGDSIEDILATGNDAEVEENADQEAKDDTVTVSFDVGKQEDFHPIAGGRVSSLVTKIKQRRNLDKHEARIKANHKRTASPQSSSSAAAPSSGKGQDKQTISENDEDEYAVDSSDEEDLRNTIGNVPIEWYDNYPHIGYDVGGKRVLKPVREDQLDYFLKRMDDPTFWRTVKDRMTGQNVVLSDADIDLISRLQKGQNPDPTMEMYPKFEDLYSHEVMIHPLRATPEAKRSFIPSLHEKRLVGRMVHLIKSGIYAKCWKPKPKDEGPRYYNIWKDEEDPALVRRLRSFIPAPKLKLPGHEESYNPPEEYLFTPEEEAEWHNQDPEERRLNFIPRKFTSLRQVPGYANFVQERFERCLDLYLCPRQRKMRMNVNPEDLIPQLPKPKDLHPFPAQCAIVYRGHTAPVRSVSMGPLGQFFASGSDDCTVRVWETLTGRCLRTIVLESSVRCVQWCPNKAISLLAVAAGPFIYFINPGVGDKVIMSNTDAILDALPEATEENSSSNWSLVDDQTLRSQGQRLKVAHHQDVAQVSWHAKGDYIAVVYGSASTTALIIHQLSLRRSQNPFSKFGSVISRVLFHPTRPHLFVATQTVIRVYNLVKQELQKKLLTNCKYVSSIAVHPKGDNVIAGSYEARLSWFDMDLSTKPYKAMKYHKGAIRAVTFHRKYPLFASASDDGSVIVSHGMVYNDFMQNPLIVPVKVLRGHNQHDNLGVLDCTFHPTQPWLISAGADSTLRLFT</sequence>
<evidence type="ECO:0000256" key="1">
    <source>
        <dbReference type="ARBA" id="ARBA00022517"/>
    </source>
</evidence>
<feature type="repeat" description="WD" evidence="8">
    <location>
        <begin position="499"/>
        <end position="540"/>
    </location>
</feature>
<dbReference type="GO" id="GO:0070545">
    <property type="term" value="C:PeBoW complex"/>
    <property type="evidence" value="ECO:0007669"/>
    <property type="project" value="TreeGrafter"/>
</dbReference>
<comment type="function">
    <text evidence="7">Required for maturation of ribosomal RNAs and formation of the large ribosomal subunit.</text>
</comment>
<dbReference type="Pfam" id="PF00400">
    <property type="entry name" value="WD40"/>
    <property type="match status" value="3"/>
</dbReference>
<evidence type="ECO:0000256" key="6">
    <source>
        <dbReference type="ARBA" id="ARBA00055102"/>
    </source>
</evidence>
<evidence type="ECO:0000256" key="5">
    <source>
        <dbReference type="ARBA" id="ARBA00023242"/>
    </source>
</evidence>
<dbReference type="InParanoid" id="A0A7M7L0U9"/>
<dbReference type="OrthoDB" id="5571054at2759"/>
<dbReference type="RefSeq" id="XP_022668446.1">
    <property type="nucleotide sequence ID" value="XM_022812711.1"/>
</dbReference>
<dbReference type="AlphaFoldDB" id="A0A7M7L0U9"/>
<keyword evidence="4" id="KW-0677">Repeat</keyword>
<evidence type="ECO:0000256" key="2">
    <source>
        <dbReference type="ARBA" id="ARBA00022552"/>
    </source>
</evidence>
<feature type="compositionally biased region" description="Acidic residues" evidence="9">
    <location>
        <begin position="204"/>
        <end position="219"/>
    </location>
</feature>
<feature type="compositionally biased region" description="Acidic residues" evidence="9">
    <location>
        <begin position="48"/>
        <end position="79"/>
    </location>
</feature>
<feature type="domain" description="BOP1 N-terminal" evidence="10">
    <location>
        <begin position="232"/>
        <end position="492"/>
    </location>
</feature>
<dbReference type="InterPro" id="IPR012953">
    <property type="entry name" value="BOP1_N_dom"/>
</dbReference>
<dbReference type="SMART" id="SM00320">
    <property type="entry name" value="WD40"/>
    <property type="match status" value="7"/>
</dbReference>
<keyword evidence="12" id="KW-1185">Reference proteome</keyword>
<evidence type="ECO:0000256" key="8">
    <source>
        <dbReference type="PROSITE-ProRule" id="PRU00221"/>
    </source>
</evidence>
<dbReference type="InterPro" id="IPR001680">
    <property type="entry name" value="WD40_rpt"/>
</dbReference>